<dbReference type="InterPro" id="IPR011519">
    <property type="entry name" value="UnbV_ASPIC"/>
</dbReference>
<sequence>MLFLALLFAQCSRGDQLFELRSPAKSGVDFSNNLLPDQDISILDYLYYYNGGGVAIGDINNDSLPDIFFTANQGPNQLYLNKGDLEFENVSETAGVEGKSSWNTGSVMADVNGDGWLDIYVCAVVGIQGFRGHNELYINQKDGTFKEESARYGLDHDSYSSSAAFFDFDLDGDLDLYLLNHAVHTQESFGRVDLREERIYETGDKLLRNDDGRFTDISEEAGIYGGINAYGLGLTVSDFNKDGYPDLYVGNDFHEDDYFYINNGDGTFTESLRDYFGHSSRFSMGNDAADLNYDGRPDLISLDMLPESEKALKSTEGDDNIQTQRMRIEQFGYHYQFTRNMLFVNQEKGGFLETALSSGVAATDWSWGALFADYNLDGKQDLFISNGIPQRPNDLDFIRFVSNDQIKNKIDNTRIIDQEALDLMPDGYVENYVFEGQEAFQFADRSSDWLPKGAKVSNSAAWADLDRDGDLDLVTNNLNEAASLYINTGKKKGNFLALQLQGTGMNQWGIGAQVTAYINGKAHYRELFPNRGFQASSEPRLFFGLGEATQVDSVQIVWPGGDLQKLRAQKAGQHLVVRYNPTGKLPSAKPTKAPLFQLQGDQLGIAFTHKEDNYSHFNREKLIPYSVSDRGPALVQADFNQDGKKDILFGGSKFFPPQLFMENDSAFSAAEVPAALAADSIQEWVSLVAEDFDANGQVDIIAGSGGADFFGKAPALKDSYYQQSDSTFTKSELADYFSNTSVLLSADIDDDGDVDLWVGNQTNTGRFGLPAESYLLLNNGGRFSIAQRFSFDGMPTAAVDLGRDRNDKPAGIVVVGEWMAPKKYVWDGNKLKEEEDFDGPRGLWQSVAVLDFDQDGDEDFLLGNWGTNTKFKASEEEPLKLFTADFDDNGQTEAITGISKDGKYYPITGLDDLGSQMVSLRKKYTSYTAFAGQSISDILGKEALKKATIWEVDELRSGILKNNNGRYEFVPFDWPMQLSPIMDMLVYDFDGDQQYEVLMGGNYFGVKPYQGRFDSFPGALWKAPGNYQLGSSLGLDWQQKSLRHLRRLEKNGASYILAVFNNAAAEVYKIDNNKQP</sequence>
<dbReference type="InterPro" id="IPR028994">
    <property type="entry name" value="Integrin_alpha_N"/>
</dbReference>
<evidence type="ECO:0000259" key="2">
    <source>
        <dbReference type="Pfam" id="PF07593"/>
    </source>
</evidence>
<dbReference type="InterPro" id="IPR013517">
    <property type="entry name" value="FG-GAP"/>
</dbReference>
<dbReference type="SUPFAM" id="SSF69318">
    <property type="entry name" value="Integrin alpha N-terminal domain"/>
    <property type="match status" value="2"/>
</dbReference>
<comment type="caution">
    <text evidence="3">The sequence shown here is derived from an EMBL/GenBank/DDBJ whole genome shotgun (WGS) entry which is preliminary data.</text>
</comment>
<keyword evidence="4" id="KW-1185">Reference proteome</keyword>
<evidence type="ECO:0000313" key="3">
    <source>
        <dbReference type="EMBL" id="PQJ16473.1"/>
    </source>
</evidence>
<keyword evidence="1" id="KW-0732">Signal</keyword>
<dbReference type="InterPro" id="IPR027039">
    <property type="entry name" value="Crtac1"/>
</dbReference>
<dbReference type="Gene3D" id="2.130.10.130">
    <property type="entry name" value="Integrin alpha, N-terminal"/>
    <property type="match status" value="3"/>
</dbReference>
<organism evidence="3 4">
    <name type="scientific">Aureicoccus marinus</name>
    <dbReference type="NCBI Taxonomy" id="754435"/>
    <lineage>
        <taxon>Bacteria</taxon>
        <taxon>Pseudomonadati</taxon>
        <taxon>Bacteroidota</taxon>
        <taxon>Flavobacteriia</taxon>
        <taxon>Flavobacteriales</taxon>
        <taxon>Flavobacteriaceae</taxon>
        <taxon>Aureicoccus</taxon>
    </lineage>
</organism>
<dbReference type="Pfam" id="PF13517">
    <property type="entry name" value="FG-GAP_3"/>
    <property type="match status" value="3"/>
</dbReference>
<feature type="domain" description="ASPIC/UnbV" evidence="2">
    <location>
        <begin position="509"/>
        <end position="575"/>
    </location>
</feature>
<proteinExistence type="predicted"/>
<dbReference type="Proteomes" id="UP000239366">
    <property type="component" value="Unassembled WGS sequence"/>
</dbReference>
<reference evidence="4" key="1">
    <citation type="submission" date="2016-11" db="EMBL/GenBank/DDBJ databases">
        <title>Trade-off between light-utilization and light-protection in marine flavobacteria.</title>
        <authorList>
            <person name="Kumagai Y."/>
            <person name="Yoshizawa S."/>
            <person name="Kogure K."/>
        </authorList>
    </citation>
    <scope>NUCLEOTIDE SEQUENCE [LARGE SCALE GENOMIC DNA]</scope>
    <source>
        <strain evidence="4">SG-18</strain>
    </source>
</reference>
<dbReference type="AlphaFoldDB" id="A0A2S7T968"/>
<dbReference type="EMBL" id="MQVX01000001">
    <property type="protein sequence ID" value="PQJ16473.1"/>
    <property type="molecule type" value="Genomic_DNA"/>
</dbReference>
<gene>
    <name evidence="3" type="ORF">BST99_12790</name>
</gene>
<evidence type="ECO:0000313" key="4">
    <source>
        <dbReference type="Proteomes" id="UP000239366"/>
    </source>
</evidence>
<accession>A0A2S7T968</accession>
<name>A0A2S7T968_9FLAO</name>
<dbReference type="PANTHER" id="PTHR16026">
    <property type="entry name" value="CARTILAGE ACIDIC PROTEIN 1"/>
    <property type="match status" value="1"/>
</dbReference>
<dbReference type="PANTHER" id="PTHR16026:SF0">
    <property type="entry name" value="CARTILAGE ACIDIC PROTEIN 1"/>
    <property type="match status" value="1"/>
</dbReference>
<protein>
    <recommendedName>
        <fullName evidence="2">ASPIC/UnbV domain-containing protein</fullName>
    </recommendedName>
</protein>
<evidence type="ECO:0000256" key="1">
    <source>
        <dbReference type="ARBA" id="ARBA00022729"/>
    </source>
</evidence>
<dbReference type="Pfam" id="PF07593">
    <property type="entry name" value="UnbV_ASPIC"/>
    <property type="match status" value="1"/>
</dbReference>